<proteinExistence type="predicted"/>
<gene>
    <name evidence="4" type="primary">BQ5605_C002g01084</name>
    <name evidence="4" type="ORF">BQ5605_C002G01084</name>
</gene>
<dbReference type="Pfam" id="PF04982">
    <property type="entry name" value="TM_HPP"/>
    <property type="match status" value="1"/>
</dbReference>
<keyword evidence="2" id="KW-0812">Transmembrane</keyword>
<feature type="transmembrane region" description="Helical" evidence="2">
    <location>
        <begin position="259"/>
        <end position="277"/>
    </location>
</feature>
<reference evidence="4 5" key="1">
    <citation type="submission" date="2016-11" db="EMBL/GenBank/DDBJ databases">
        <authorList>
            <person name="Jaros S."/>
            <person name="Januszkiewicz K."/>
            <person name="Wedrychowicz H."/>
        </authorList>
    </citation>
    <scope>NUCLEOTIDE SEQUENCE [LARGE SCALE GENOMIC DNA]</scope>
</reference>
<evidence type="ECO:0000313" key="5">
    <source>
        <dbReference type="Proteomes" id="UP000249464"/>
    </source>
</evidence>
<organism evidence="4 5">
    <name type="scientific">Microbotryum silenes-dioicae</name>
    <dbReference type="NCBI Taxonomy" id="796604"/>
    <lineage>
        <taxon>Eukaryota</taxon>
        <taxon>Fungi</taxon>
        <taxon>Dikarya</taxon>
        <taxon>Basidiomycota</taxon>
        <taxon>Pucciniomycotina</taxon>
        <taxon>Microbotryomycetes</taxon>
        <taxon>Microbotryales</taxon>
        <taxon>Microbotryaceae</taxon>
        <taxon>Microbotryum</taxon>
    </lineage>
</organism>
<feature type="region of interest" description="Disordered" evidence="1">
    <location>
        <begin position="74"/>
        <end position="169"/>
    </location>
</feature>
<keyword evidence="2" id="KW-0472">Membrane</keyword>
<dbReference type="EMBL" id="FQNC01000041">
    <property type="protein sequence ID" value="SGY29787.1"/>
    <property type="molecule type" value="Genomic_DNA"/>
</dbReference>
<keyword evidence="5" id="KW-1185">Reference proteome</keyword>
<accession>A0A2X0NVF8</accession>
<evidence type="ECO:0000313" key="4">
    <source>
        <dbReference type="EMBL" id="SGY29787.1"/>
    </source>
</evidence>
<keyword evidence="2" id="KW-1133">Transmembrane helix</keyword>
<protein>
    <submittedName>
        <fullName evidence="4">BQ5605_C002g01084 protein</fullName>
    </submittedName>
</protein>
<feature type="transmembrane region" description="Helical" evidence="2">
    <location>
        <begin position="289"/>
        <end position="306"/>
    </location>
</feature>
<dbReference type="InterPro" id="IPR058581">
    <property type="entry name" value="TM_HPP"/>
</dbReference>
<evidence type="ECO:0000256" key="2">
    <source>
        <dbReference type="SAM" id="Phobius"/>
    </source>
</evidence>
<feature type="region of interest" description="Disordered" evidence="1">
    <location>
        <begin position="401"/>
        <end position="462"/>
    </location>
</feature>
<feature type="transmembrane region" description="Helical" evidence="2">
    <location>
        <begin position="365"/>
        <end position="385"/>
    </location>
</feature>
<sequence>MVSPFFTLGRSSRALPLSFPTACVHSIDTNPSTLASMTSVAASNPIPVPQPIHHRTGFEREASLSPLRASATLGAGARRFSHSRGRPSTIGSNIRSESISLDRGSDSGSRAPLWRVLRSTSRGGTANTYGGAASPGRGAADDSPPRSFNPTGTARPSHHRGSDATSTTIVSNVHRPTWVERLPPELAHFLGHRPPIRRARSGSSLDARLDKPLSSRLLTPFAFLPKQGENILITWLGSFVSILIACALSSVFAFEWTQVLPLAIGSLGATAVLVYGVPEGPLSQPRALVGGHLFSALTGSIIGLLFSLSPKWSNANLASRNEFSGLVPVALALTVATSISVMQLTKTVHPPGGATALIAVTQPQRWAFVLLITSTVALMGLWGMIINNLGRGRRYPVYTAPPSVGMSTSKTDETELKETLPPGISIENGEGGDRWLGPVGEELESGGEEEVTRGRSSTARRG</sequence>
<dbReference type="PANTHER" id="PTHR33741">
    <property type="entry name" value="TRANSMEMBRANE PROTEIN DDB_G0269096-RELATED"/>
    <property type="match status" value="1"/>
</dbReference>
<dbReference type="InterPro" id="IPR007065">
    <property type="entry name" value="HPP"/>
</dbReference>
<feature type="domain" description="HPP transmembrane region" evidence="3">
    <location>
        <begin position="229"/>
        <end position="396"/>
    </location>
</feature>
<feature type="transmembrane region" description="Helical" evidence="2">
    <location>
        <begin position="232"/>
        <end position="252"/>
    </location>
</feature>
<dbReference type="STRING" id="796604.A0A2X0NVF8"/>
<evidence type="ECO:0000256" key="1">
    <source>
        <dbReference type="SAM" id="MobiDB-lite"/>
    </source>
</evidence>
<feature type="compositionally biased region" description="Polar residues" evidence="1">
    <location>
        <begin position="89"/>
        <end position="99"/>
    </location>
</feature>
<feature type="transmembrane region" description="Helical" evidence="2">
    <location>
        <begin position="326"/>
        <end position="345"/>
    </location>
</feature>
<feature type="compositionally biased region" description="Polar residues" evidence="1">
    <location>
        <begin position="118"/>
        <end position="128"/>
    </location>
</feature>
<dbReference type="AlphaFoldDB" id="A0A2X0NVF8"/>
<dbReference type="PANTHER" id="PTHR33741:SF5">
    <property type="entry name" value="TRANSMEMBRANE PROTEIN DDB_G0269096-RELATED"/>
    <property type="match status" value="1"/>
</dbReference>
<name>A0A2X0NVF8_9BASI</name>
<evidence type="ECO:0000259" key="3">
    <source>
        <dbReference type="Pfam" id="PF04982"/>
    </source>
</evidence>
<dbReference type="Proteomes" id="UP000249464">
    <property type="component" value="Unassembled WGS sequence"/>
</dbReference>